<comment type="subcellular location">
    <subcellularLocation>
        <location evidence="1">Cell envelope</location>
    </subcellularLocation>
</comment>
<evidence type="ECO:0000313" key="5">
    <source>
        <dbReference type="EMBL" id="RNL49667.1"/>
    </source>
</evidence>
<protein>
    <submittedName>
        <fullName evidence="5">TlpA family protein disulfide reductase</fullName>
    </submittedName>
</protein>
<name>A0A3N0BLP2_9SPHI</name>
<dbReference type="RefSeq" id="WP_123207568.1">
    <property type="nucleotide sequence ID" value="NZ_RBEE01000045.1"/>
</dbReference>
<dbReference type="PANTHER" id="PTHR42852:SF17">
    <property type="entry name" value="THIOREDOXIN-LIKE PROTEIN HI_1115"/>
    <property type="match status" value="1"/>
</dbReference>
<dbReference type="EMBL" id="RBEE01000045">
    <property type="protein sequence ID" value="RNL49667.1"/>
    <property type="molecule type" value="Genomic_DNA"/>
</dbReference>
<evidence type="ECO:0000256" key="3">
    <source>
        <dbReference type="ARBA" id="ARBA00023284"/>
    </source>
</evidence>
<dbReference type="InterPro" id="IPR013740">
    <property type="entry name" value="Redoxin"/>
</dbReference>
<dbReference type="Proteomes" id="UP000274046">
    <property type="component" value="Unassembled WGS sequence"/>
</dbReference>
<dbReference type="AlphaFoldDB" id="A0A3N0BLP2"/>
<comment type="caution">
    <text evidence="5">The sequence shown here is derived from an EMBL/GenBank/DDBJ whole genome shotgun (WGS) entry which is preliminary data.</text>
</comment>
<dbReference type="PANTHER" id="PTHR42852">
    <property type="entry name" value="THIOL:DISULFIDE INTERCHANGE PROTEIN DSBE"/>
    <property type="match status" value="1"/>
</dbReference>
<dbReference type="GO" id="GO:0017004">
    <property type="term" value="P:cytochrome complex assembly"/>
    <property type="evidence" value="ECO:0007669"/>
    <property type="project" value="UniProtKB-KW"/>
</dbReference>
<organism evidence="5 6">
    <name type="scientific">Pedobacter jejuensis</name>
    <dbReference type="NCBI Taxonomy" id="1268550"/>
    <lineage>
        <taxon>Bacteria</taxon>
        <taxon>Pseudomonadati</taxon>
        <taxon>Bacteroidota</taxon>
        <taxon>Sphingobacteriia</taxon>
        <taxon>Sphingobacteriales</taxon>
        <taxon>Sphingobacteriaceae</taxon>
        <taxon>Pedobacter</taxon>
    </lineage>
</organism>
<reference evidence="5 6" key="1">
    <citation type="submission" date="2018-10" db="EMBL/GenBank/DDBJ databases">
        <title>Genome sequencing of Pedobacter jejuensis TNB23.</title>
        <authorList>
            <person name="Cho Y.-J."/>
            <person name="Cho A."/>
            <person name="Kim O.-S."/>
        </authorList>
    </citation>
    <scope>NUCLEOTIDE SEQUENCE [LARGE SCALE GENOMIC DNA]</scope>
    <source>
        <strain evidence="5 6">TNB23</strain>
    </source>
</reference>
<keyword evidence="6" id="KW-1185">Reference proteome</keyword>
<dbReference type="PROSITE" id="PS51352">
    <property type="entry name" value="THIOREDOXIN_2"/>
    <property type="match status" value="1"/>
</dbReference>
<dbReference type="SUPFAM" id="SSF52833">
    <property type="entry name" value="Thioredoxin-like"/>
    <property type="match status" value="1"/>
</dbReference>
<dbReference type="GO" id="GO:0016491">
    <property type="term" value="F:oxidoreductase activity"/>
    <property type="evidence" value="ECO:0007669"/>
    <property type="project" value="InterPro"/>
</dbReference>
<gene>
    <name evidence="5" type="ORF">D7004_19850</name>
</gene>
<keyword evidence="3" id="KW-0676">Redox-active center</keyword>
<evidence type="ECO:0000256" key="2">
    <source>
        <dbReference type="ARBA" id="ARBA00022748"/>
    </source>
</evidence>
<evidence type="ECO:0000256" key="1">
    <source>
        <dbReference type="ARBA" id="ARBA00004196"/>
    </source>
</evidence>
<dbReference type="InterPro" id="IPR036249">
    <property type="entry name" value="Thioredoxin-like_sf"/>
</dbReference>
<evidence type="ECO:0000313" key="6">
    <source>
        <dbReference type="Proteomes" id="UP000274046"/>
    </source>
</evidence>
<dbReference type="Gene3D" id="3.40.30.10">
    <property type="entry name" value="Glutaredoxin"/>
    <property type="match status" value="1"/>
</dbReference>
<dbReference type="InterPro" id="IPR013766">
    <property type="entry name" value="Thioredoxin_domain"/>
</dbReference>
<feature type="domain" description="Thioredoxin" evidence="4">
    <location>
        <begin position="35"/>
        <end position="188"/>
    </location>
</feature>
<dbReference type="Pfam" id="PF08534">
    <property type="entry name" value="Redoxin"/>
    <property type="match status" value="1"/>
</dbReference>
<sequence length="190" mass="21774">MKFIRKNIFNTIFIILFLVIAFVPDAKAFFLKGLMEIGFYSPNVEERPVETVNLTGIKFSNSKGEVIDLGELNGKVVFLNFWATWCPPCRAEFPSINKLYTQFKNDPNVVFIFVDADGDLVKSNKYMADKKFELPVYKVETAVPKEIFENSLPTTIIFDKQGRISFKHEGVANYADKKFTEFLNKLKSAD</sequence>
<dbReference type="CDD" id="cd02966">
    <property type="entry name" value="TlpA_like_family"/>
    <property type="match status" value="1"/>
</dbReference>
<dbReference type="PROSITE" id="PS00194">
    <property type="entry name" value="THIOREDOXIN_1"/>
    <property type="match status" value="1"/>
</dbReference>
<dbReference type="InterPro" id="IPR017937">
    <property type="entry name" value="Thioredoxin_CS"/>
</dbReference>
<dbReference type="GO" id="GO:0030313">
    <property type="term" value="C:cell envelope"/>
    <property type="evidence" value="ECO:0007669"/>
    <property type="project" value="UniProtKB-SubCell"/>
</dbReference>
<evidence type="ECO:0000259" key="4">
    <source>
        <dbReference type="PROSITE" id="PS51352"/>
    </source>
</evidence>
<keyword evidence="2" id="KW-0201">Cytochrome c-type biogenesis</keyword>
<dbReference type="InterPro" id="IPR050553">
    <property type="entry name" value="Thioredoxin_ResA/DsbE_sf"/>
</dbReference>
<accession>A0A3N0BLP2</accession>
<dbReference type="OrthoDB" id="9815205at2"/>
<proteinExistence type="predicted"/>